<dbReference type="OrthoDB" id="1101576at2759"/>
<keyword evidence="2" id="KW-1185">Reference proteome</keyword>
<name>A0A4C1YLI4_EUMVA</name>
<sequence>MFSDSFPVGSALRKEKLHSFKRSLQQQQNIMAVSMSQDIAVTRASYEICYLLGKNMKPFTDAEIVKECFINASNILFDKFSSKTQLISQIRQLQLSDSICVRRIEDISKHVSDCIIDDLKNCKYFSLAFDSSADVSSKSQCSVFCTVLYGTGYRTRRFSEVSAHERSNQRS</sequence>
<gene>
    <name evidence="1" type="primary">ZBED9</name>
    <name evidence="1" type="ORF">EVAR_88811_1</name>
</gene>
<dbReference type="PANTHER" id="PTHR45913:SF21">
    <property type="entry name" value="DUF4371 DOMAIN-CONTAINING PROTEIN"/>
    <property type="match status" value="1"/>
</dbReference>
<dbReference type="PANTHER" id="PTHR45913">
    <property type="entry name" value="EPM2A-INTERACTING PROTEIN 1"/>
    <property type="match status" value="1"/>
</dbReference>
<organism evidence="1 2">
    <name type="scientific">Eumeta variegata</name>
    <name type="common">Bagworm moth</name>
    <name type="synonym">Eumeta japonica</name>
    <dbReference type="NCBI Taxonomy" id="151549"/>
    <lineage>
        <taxon>Eukaryota</taxon>
        <taxon>Metazoa</taxon>
        <taxon>Ecdysozoa</taxon>
        <taxon>Arthropoda</taxon>
        <taxon>Hexapoda</taxon>
        <taxon>Insecta</taxon>
        <taxon>Pterygota</taxon>
        <taxon>Neoptera</taxon>
        <taxon>Endopterygota</taxon>
        <taxon>Lepidoptera</taxon>
        <taxon>Glossata</taxon>
        <taxon>Ditrysia</taxon>
        <taxon>Tineoidea</taxon>
        <taxon>Psychidae</taxon>
        <taxon>Oiketicinae</taxon>
        <taxon>Eumeta</taxon>
    </lineage>
</organism>
<dbReference type="EMBL" id="BGZK01001239">
    <property type="protein sequence ID" value="GBP75205.1"/>
    <property type="molecule type" value="Genomic_DNA"/>
</dbReference>
<evidence type="ECO:0000313" key="1">
    <source>
        <dbReference type="EMBL" id="GBP75205.1"/>
    </source>
</evidence>
<proteinExistence type="predicted"/>
<reference evidence="1 2" key="1">
    <citation type="journal article" date="2019" name="Commun. Biol.">
        <title>The bagworm genome reveals a unique fibroin gene that provides high tensile strength.</title>
        <authorList>
            <person name="Kono N."/>
            <person name="Nakamura H."/>
            <person name="Ohtoshi R."/>
            <person name="Tomita M."/>
            <person name="Numata K."/>
            <person name="Arakawa K."/>
        </authorList>
    </citation>
    <scope>NUCLEOTIDE SEQUENCE [LARGE SCALE GENOMIC DNA]</scope>
</reference>
<evidence type="ECO:0000313" key="2">
    <source>
        <dbReference type="Proteomes" id="UP000299102"/>
    </source>
</evidence>
<protein>
    <submittedName>
        <fullName evidence="1">SCAN domain-containing protein 3</fullName>
    </submittedName>
</protein>
<dbReference type="AlphaFoldDB" id="A0A4C1YLI4"/>
<comment type="caution">
    <text evidence="1">The sequence shown here is derived from an EMBL/GenBank/DDBJ whole genome shotgun (WGS) entry which is preliminary data.</text>
</comment>
<dbReference type="STRING" id="151549.A0A4C1YLI4"/>
<dbReference type="Proteomes" id="UP000299102">
    <property type="component" value="Unassembled WGS sequence"/>
</dbReference>
<accession>A0A4C1YLI4</accession>